<feature type="compositionally biased region" description="Polar residues" evidence="1">
    <location>
        <begin position="249"/>
        <end position="263"/>
    </location>
</feature>
<feature type="compositionally biased region" description="Basic residues" evidence="1">
    <location>
        <begin position="370"/>
        <end position="379"/>
    </location>
</feature>
<keyword evidence="3" id="KW-1185">Reference proteome</keyword>
<accession>A0AA39TEQ6</accession>
<evidence type="ECO:0000313" key="3">
    <source>
        <dbReference type="Proteomes" id="UP001175228"/>
    </source>
</evidence>
<name>A0AA39TEQ6_9AGAR</name>
<proteinExistence type="predicted"/>
<evidence type="ECO:0000313" key="2">
    <source>
        <dbReference type="EMBL" id="KAK0484346.1"/>
    </source>
</evidence>
<feature type="compositionally biased region" description="Pro residues" evidence="1">
    <location>
        <begin position="273"/>
        <end position="284"/>
    </location>
</feature>
<dbReference type="AlphaFoldDB" id="A0AA39TEQ6"/>
<protein>
    <submittedName>
        <fullName evidence="2">Uncharacterized protein</fullName>
    </submittedName>
</protein>
<evidence type="ECO:0000256" key="1">
    <source>
        <dbReference type="SAM" id="MobiDB-lite"/>
    </source>
</evidence>
<feature type="region of interest" description="Disordered" evidence="1">
    <location>
        <begin position="332"/>
        <end position="390"/>
    </location>
</feature>
<gene>
    <name evidence="2" type="ORF">EDD18DRAFT_1197080</name>
</gene>
<dbReference type="EMBL" id="JAUEPU010000053">
    <property type="protein sequence ID" value="KAK0484346.1"/>
    <property type="molecule type" value="Genomic_DNA"/>
</dbReference>
<organism evidence="2 3">
    <name type="scientific">Armillaria luteobubalina</name>
    <dbReference type="NCBI Taxonomy" id="153913"/>
    <lineage>
        <taxon>Eukaryota</taxon>
        <taxon>Fungi</taxon>
        <taxon>Dikarya</taxon>
        <taxon>Basidiomycota</taxon>
        <taxon>Agaricomycotina</taxon>
        <taxon>Agaricomycetes</taxon>
        <taxon>Agaricomycetidae</taxon>
        <taxon>Agaricales</taxon>
        <taxon>Marasmiineae</taxon>
        <taxon>Physalacriaceae</taxon>
        <taxon>Armillaria</taxon>
    </lineage>
</organism>
<comment type="caution">
    <text evidence="2">The sequence shown here is derived from an EMBL/GenBank/DDBJ whole genome shotgun (WGS) entry which is preliminary data.</text>
</comment>
<sequence length="407" mass="45055">MLRSRLVDRGVCSSRRYSAVVNNSNKEPSLKLQLSRQAWSLLRSPDGRSAVVKTWKWMDSMAEAYALIRAIEEKYGPIHEYWFQKDQEDPSKFTSVVRVQFKNADSLQNISFTPQPLHTVAPVVPVRPGGIGLDDLKGLLTPRTQLVQDPTDGTESAPVIGEGEKIVDASITQASQSLYTTGIPINRRVIPRNIKAIHDWGGFFPLEPLPEGAPVTTDHPHMRLAQQRWTYDMHYRPSYNNSERADGQNAGTSHSGYTRTTPRQEAPRESAPTPAPPSYRPVPAPVVRKSREPWVPLPDPIPQPTKAAAQPSPSLSPVGKTLAVPRAADIPVYRPSTCSDEEGQKGSVNGRATGHKSDPKGAQGLFQPLKKPKQKKKKDKSVVEEAPPVQDGIVERLKKTFFGSWFS</sequence>
<dbReference type="Proteomes" id="UP001175228">
    <property type="component" value="Unassembled WGS sequence"/>
</dbReference>
<feature type="region of interest" description="Disordered" evidence="1">
    <location>
        <begin position="237"/>
        <end position="319"/>
    </location>
</feature>
<reference evidence="2" key="1">
    <citation type="submission" date="2023-06" db="EMBL/GenBank/DDBJ databases">
        <authorList>
            <consortium name="Lawrence Berkeley National Laboratory"/>
            <person name="Ahrendt S."/>
            <person name="Sahu N."/>
            <person name="Indic B."/>
            <person name="Wong-Bajracharya J."/>
            <person name="Merenyi Z."/>
            <person name="Ke H.-M."/>
            <person name="Monk M."/>
            <person name="Kocsube S."/>
            <person name="Drula E."/>
            <person name="Lipzen A."/>
            <person name="Balint B."/>
            <person name="Henrissat B."/>
            <person name="Andreopoulos B."/>
            <person name="Martin F.M."/>
            <person name="Harder C.B."/>
            <person name="Rigling D."/>
            <person name="Ford K.L."/>
            <person name="Foster G.D."/>
            <person name="Pangilinan J."/>
            <person name="Papanicolaou A."/>
            <person name="Barry K."/>
            <person name="LaButti K."/>
            <person name="Viragh M."/>
            <person name="Koriabine M."/>
            <person name="Yan M."/>
            <person name="Riley R."/>
            <person name="Champramary S."/>
            <person name="Plett K.L."/>
            <person name="Tsai I.J."/>
            <person name="Slot J."/>
            <person name="Sipos G."/>
            <person name="Plett J."/>
            <person name="Nagy L.G."/>
            <person name="Grigoriev I.V."/>
        </authorList>
    </citation>
    <scope>NUCLEOTIDE SEQUENCE</scope>
    <source>
        <strain evidence="2">HWK02</strain>
    </source>
</reference>